<feature type="transmembrane region" description="Helical" evidence="2">
    <location>
        <begin position="105"/>
        <end position="124"/>
    </location>
</feature>
<dbReference type="AlphaFoldDB" id="A0A813FIY7"/>
<accession>A0A813FIY7</accession>
<sequence length="296" mass="30594">MVITTRSMGSAGSRAATPAPKAEATAKAQANAAASSPTAAKTPPTSPKKASTPKKLRRDLSSPPPAILGYGLSDLLSLAICGYIGGRCMQLKFPGPATLSAAWWGWSLAAAMVTSFGGGTYYTLLMKQPGDRGFGWQDPVAVAAAVLGVIVSAVLVPACGHSGSPRLEDHIGLGCGEVFGLFDIVNSGILIAWGCSKSFVDSSGWQNPITRFLCTIVTTYVYSFGGGITRDLVARLLIGSSAGSVGNFSPEVVLPAIASTAFFYCLLVFKRSPFLQLGVGLPTVMLLFHAAGLAFP</sequence>
<proteinExistence type="predicted"/>
<evidence type="ECO:0000313" key="4">
    <source>
        <dbReference type="Proteomes" id="UP000654075"/>
    </source>
</evidence>
<feature type="region of interest" description="Disordered" evidence="1">
    <location>
        <begin position="1"/>
        <end position="62"/>
    </location>
</feature>
<evidence type="ECO:0000313" key="3">
    <source>
        <dbReference type="EMBL" id="CAE8612743.1"/>
    </source>
</evidence>
<dbReference type="OrthoDB" id="466229at2759"/>
<dbReference type="Proteomes" id="UP000654075">
    <property type="component" value="Unassembled WGS sequence"/>
</dbReference>
<reference evidence="3" key="1">
    <citation type="submission" date="2021-02" db="EMBL/GenBank/DDBJ databases">
        <authorList>
            <person name="Dougan E. K."/>
            <person name="Rhodes N."/>
            <person name="Thang M."/>
            <person name="Chan C."/>
        </authorList>
    </citation>
    <scope>NUCLEOTIDE SEQUENCE</scope>
</reference>
<evidence type="ECO:0000256" key="2">
    <source>
        <dbReference type="SAM" id="Phobius"/>
    </source>
</evidence>
<dbReference type="EMBL" id="CAJNNV010025154">
    <property type="protein sequence ID" value="CAE8612743.1"/>
    <property type="molecule type" value="Genomic_DNA"/>
</dbReference>
<feature type="transmembrane region" description="Helical" evidence="2">
    <location>
        <begin position="178"/>
        <end position="196"/>
    </location>
</feature>
<feature type="transmembrane region" description="Helical" evidence="2">
    <location>
        <begin position="274"/>
        <end position="295"/>
    </location>
</feature>
<comment type="caution">
    <text evidence="3">The sequence shown here is derived from an EMBL/GenBank/DDBJ whole genome shotgun (WGS) entry which is preliminary data.</text>
</comment>
<feature type="transmembrane region" description="Helical" evidence="2">
    <location>
        <begin position="208"/>
        <end position="228"/>
    </location>
</feature>
<name>A0A813FIY7_POLGL</name>
<feature type="transmembrane region" description="Helical" evidence="2">
    <location>
        <begin position="136"/>
        <end position="158"/>
    </location>
</feature>
<evidence type="ECO:0000256" key="1">
    <source>
        <dbReference type="SAM" id="MobiDB-lite"/>
    </source>
</evidence>
<organism evidence="3 4">
    <name type="scientific">Polarella glacialis</name>
    <name type="common">Dinoflagellate</name>
    <dbReference type="NCBI Taxonomy" id="89957"/>
    <lineage>
        <taxon>Eukaryota</taxon>
        <taxon>Sar</taxon>
        <taxon>Alveolata</taxon>
        <taxon>Dinophyceae</taxon>
        <taxon>Suessiales</taxon>
        <taxon>Suessiaceae</taxon>
        <taxon>Polarella</taxon>
    </lineage>
</organism>
<feature type="compositionally biased region" description="Low complexity" evidence="1">
    <location>
        <begin position="15"/>
        <end position="50"/>
    </location>
</feature>
<gene>
    <name evidence="3" type="ORF">PGLA1383_LOCUS30531</name>
</gene>
<protein>
    <submittedName>
        <fullName evidence="3">Uncharacterized protein</fullName>
    </submittedName>
</protein>
<keyword evidence="2" id="KW-0812">Transmembrane</keyword>
<feature type="compositionally biased region" description="Polar residues" evidence="1">
    <location>
        <begin position="1"/>
        <end position="10"/>
    </location>
</feature>
<keyword evidence="2" id="KW-0472">Membrane</keyword>
<keyword evidence="2" id="KW-1133">Transmembrane helix</keyword>
<keyword evidence="4" id="KW-1185">Reference proteome</keyword>